<dbReference type="PANTHER" id="PTHR43667">
    <property type="entry name" value="CYCLOPROPANE-FATTY-ACYL-PHOSPHOLIPID SYNTHASE"/>
    <property type="match status" value="1"/>
</dbReference>
<gene>
    <name evidence="1" type="ORF">GSI_12492</name>
</gene>
<accession>A0A2G8RTD0</accession>
<reference evidence="1 2" key="1">
    <citation type="journal article" date="2015" name="Sci. Rep.">
        <title>Chromosome-level genome map provides insights into diverse defense mechanisms in the medicinal fungus Ganoderma sinense.</title>
        <authorList>
            <person name="Zhu Y."/>
            <person name="Xu J."/>
            <person name="Sun C."/>
            <person name="Zhou S."/>
            <person name="Xu H."/>
            <person name="Nelson D.R."/>
            <person name="Qian J."/>
            <person name="Song J."/>
            <person name="Luo H."/>
            <person name="Xiang L."/>
            <person name="Li Y."/>
            <person name="Xu Z."/>
            <person name="Ji A."/>
            <person name="Wang L."/>
            <person name="Lu S."/>
            <person name="Hayward A."/>
            <person name="Sun W."/>
            <person name="Li X."/>
            <person name="Schwartz D.C."/>
            <person name="Wang Y."/>
            <person name="Chen S."/>
        </authorList>
    </citation>
    <scope>NUCLEOTIDE SEQUENCE [LARGE SCALE GENOMIC DNA]</scope>
    <source>
        <strain evidence="1 2">ZZ0214-1</strain>
    </source>
</reference>
<dbReference type="EMBL" id="AYKW01000056">
    <property type="protein sequence ID" value="PIL24608.1"/>
    <property type="molecule type" value="Genomic_DNA"/>
</dbReference>
<comment type="caution">
    <text evidence="1">The sequence shown here is derived from an EMBL/GenBank/DDBJ whole genome shotgun (WGS) entry which is preliminary data.</text>
</comment>
<dbReference type="STRING" id="1077348.A0A2G8RTD0"/>
<protein>
    <submittedName>
        <fullName evidence="1">Uncharacterized protein</fullName>
    </submittedName>
</protein>
<sequence>MDWALKEDRATMVITATSQPEFRYTDYQPNDFARHYHWPNCHLPSATSLPNSVQEAVPGRFVFHHLEDHGIHYPRTLREWARRLDQNFKGEVVEELQERYPQLCDPDNLAAFKRKWHYMFVYAEVGYARSYTALNCWTFTRPENVAEICS</sequence>
<dbReference type="OrthoDB" id="8300214at2759"/>
<dbReference type="PANTHER" id="PTHR43667:SF2">
    <property type="entry name" value="FATTY ACID C-METHYL TRANSFERASE"/>
    <property type="match status" value="1"/>
</dbReference>
<dbReference type="Gene3D" id="3.40.50.150">
    <property type="entry name" value="Vaccinia Virus protein VP39"/>
    <property type="match status" value="1"/>
</dbReference>
<dbReference type="Proteomes" id="UP000230002">
    <property type="component" value="Unassembled WGS sequence"/>
</dbReference>
<name>A0A2G8RTD0_9APHY</name>
<dbReference type="InterPro" id="IPR050723">
    <property type="entry name" value="CFA/CMAS"/>
</dbReference>
<evidence type="ECO:0000313" key="2">
    <source>
        <dbReference type="Proteomes" id="UP000230002"/>
    </source>
</evidence>
<organism evidence="1 2">
    <name type="scientific">Ganoderma sinense ZZ0214-1</name>
    <dbReference type="NCBI Taxonomy" id="1077348"/>
    <lineage>
        <taxon>Eukaryota</taxon>
        <taxon>Fungi</taxon>
        <taxon>Dikarya</taxon>
        <taxon>Basidiomycota</taxon>
        <taxon>Agaricomycotina</taxon>
        <taxon>Agaricomycetes</taxon>
        <taxon>Polyporales</taxon>
        <taxon>Polyporaceae</taxon>
        <taxon>Ganoderma</taxon>
    </lineage>
</organism>
<keyword evidence="2" id="KW-1185">Reference proteome</keyword>
<dbReference type="SUPFAM" id="SSF53335">
    <property type="entry name" value="S-adenosyl-L-methionine-dependent methyltransferases"/>
    <property type="match status" value="1"/>
</dbReference>
<dbReference type="AlphaFoldDB" id="A0A2G8RTD0"/>
<proteinExistence type="predicted"/>
<dbReference type="InterPro" id="IPR029063">
    <property type="entry name" value="SAM-dependent_MTases_sf"/>
</dbReference>
<evidence type="ECO:0000313" key="1">
    <source>
        <dbReference type="EMBL" id="PIL24608.1"/>
    </source>
</evidence>